<name>A0AB37VS85_ENTFC</name>
<comment type="caution">
    <text evidence="1">The sequence shown here is derived from an EMBL/GenBank/DDBJ whole genome shotgun (WGS) entry which is preliminary data.</text>
</comment>
<reference evidence="1 2" key="1">
    <citation type="submission" date="2017-12" db="EMBL/GenBank/DDBJ databases">
        <title>A pool of 800 enterococci isolated from chicken carcass rinse samples from New Zealand.</title>
        <authorList>
            <person name="Zhang J."/>
            <person name="Rogers L."/>
            <person name="Midwinter A."/>
            <person name="French N."/>
        </authorList>
    </citation>
    <scope>NUCLEOTIDE SEQUENCE [LARGE SCALE GENOMIC DNA]</scope>
    <source>
        <strain evidence="1 2">EN697</strain>
    </source>
</reference>
<protein>
    <submittedName>
        <fullName evidence="1">Uncharacterized protein</fullName>
    </submittedName>
</protein>
<dbReference type="EMBL" id="PJVH01000036">
    <property type="protein sequence ID" value="RXU85919.1"/>
    <property type="molecule type" value="Genomic_DNA"/>
</dbReference>
<dbReference type="Proteomes" id="UP000289562">
    <property type="component" value="Unassembled WGS sequence"/>
</dbReference>
<proteinExistence type="predicted"/>
<evidence type="ECO:0000313" key="1">
    <source>
        <dbReference type="EMBL" id="RXU85919.1"/>
    </source>
</evidence>
<gene>
    <name evidence="1" type="ORF">CYQ77_10420</name>
</gene>
<dbReference type="RefSeq" id="WP_033607344.1">
    <property type="nucleotide sequence ID" value="NZ_JAQEKL010000015.1"/>
</dbReference>
<accession>A0AB37VS85</accession>
<sequence>MSKEVEKKYRAKLSPTLSKRKDERYVMVNLETGEIVDDCRGYGYKTKQSAYACFGYKLTRMKRGEPF</sequence>
<dbReference type="AlphaFoldDB" id="A0AB37VS85"/>
<evidence type="ECO:0000313" key="2">
    <source>
        <dbReference type="Proteomes" id="UP000289562"/>
    </source>
</evidence>
<organism evidence="1 2">
    <name type="scientific">Enterococcus faecium</name>
    <name type="common">Streptococcus faecium</name>
    <dbReference type="NCBI Taxonomy" id="1352"/>
    <lineage>
        <taxon>Bacteria</taxon>
        <taxon>Bacillati</taxon>
        <taxon>Bacillota</taxon>
        <taxon>Bacilli</taxon>
        <taxon>Lactobacillales</taxon>
        <taxon>Enterococcaceae</taxon>
        <taxon>Enterococcus</taxon>
    </lineage>
</organism>